<dbReference type="Proteomes" id="UP000268014">
    <property type="component" value="Unassembled WGS sequence"/>
</dbReference>
<gene>
    <name evidence="1" type="ORF">HPLM_LOCUS1231</name>
</gene>
<dbReference type="EMBL" id="UZAF01001514">
    <property type="protein sequence ID" value="VDO08534.1"/>
    <property type="molecule type" value="Genomic_DNA"/>
</dbReference>
<protein>
    <submittedName>
        <fullName evidence="3">Smr domain-containing protein</fullName>
    </submittedName>
</protein>
<evidence type="ECO:0000313" key="2">
    <source>
        <dbReference type="Proteomes" id="UP000268014"/>
    </source>
</evidence>
<keyword evidence="2" id="KW-1185">Reference proteome</keyword>
<evidence type="ECO:0000313" key="3">
    <source>
        <dbReference type="WBParaSite" id="HPLM_0000123301-mRNA-1"/>
    </source>
</evidence>
<name>A0A0N4VVB3_HAEPC</name>
<dbReference type="WBParaSite" id="HPLM_0000123301-mRNA-1">
    <property type="protein sequence ID" value="HPLM_0000123301-mRNA-1"/>
    <property type="gene ID" value="HPLM_0000123301"/>
</dbReference>
<accession>A0A0N4VVB3</accession>
<dbReference type="AlphaFoldDB" id="A0A0N4VVB3"/>
<proteinExistence type="predicted"/>
<organism evidence="3">
    <name type="scientific">Haemonchus placei</name>
    <name type="common">Barber's pole worm</name>
    <dbReference type="NCBI Taxonomy" id="6290"/>
    <lineage>
        <taxon>Eukaryota</taxon>
        <taxon>Metazoa</taxon>
        <taxon>Ecdysozoa</taxon>
        <taxon>Nematoda</taxon>
        <taxon>Chromadorea</taxon>
        <taxon>Rhabditida</taxon>
        <taxon>Rhabditina</taxon>
        <taxon>Rhabditomorpha</taxon>
        <taxon>Strongyloidea</taxon>
        <taxon>Trichostrongylidae</taxon>
        <taxon>Haemonchus</taxon>
    </lineage>
</organism>
<reference evidence="1 2" key="2">
    <citation type="submission" date="2018-11" db="EMBL/GenBank/DDBJ databases">
        <authorList>
            <consortium name="Pathogen Informatics"/>
        </authorList>
    </citation>
    <scope>NUCLEOTIDE SEQUENCE [LARGE SCALE GENOMIC DNA]</scope>
    <source>
        <strain evidence="1 2">MHpl1</strain>
    </source>
</reference>
<evidence type="ECO:0000313" key="1">
    <source>
        <dbReference type="EMBL" id="VDO08534.1"/>
    </source>
</evidence>
<sequence length="219" mass="25324">QQHHLISRPFLRYFSNSKRVVRITVPEAATNVVSTVASILVDFGFTEQRKPGRVIVFGTGKYRLHSFITLLMYTRSISTKSSIIDITESDIWDITESPNYERNSSTRSTRVLTVSSMFQHILAFKDIGRKTFLQYISSFYRADVGNLKKTAIPLPSHSPATLLKSTWDRKLSRYWGLYFKTRDSNEQLPRRKSNHLEERFSFSLMNLGIISLLSYETLV</sequence>
<reference evidence="3" key="1">
    <citation type="submission" date="2017-02" db="UniProtKB">
        <authorList>
            <consortium name="WormBaseParasite"/>
        </authorList>
    </citation>
    <scope>IDENTIFICATION</scope>
</reference>